<dbReference type="PROSITE" id="PS51118">
    <property type="entry name" value="HTH_HXLR"/>
    <property type="match status" value="1"/>
</dbReference>
<evidence type="ECO:0000256" key="2">
    <source>
        <dbReference type="ARBA" id="ARBA00023125"/>
    </source>
</evidence>
<dbReference type="Gene3D" id="1.10.10.10">
    <property type="entry name" value="Winged helix-like DNA-binding domain superfamily/Winged helix DNA-binding domain"/>
    <property type="match status" value="1"/>
</dbReference>
<reference evidence="5 6" key="1">
    <citation type="journal article" date="2012" name="J. Bacteriol.">
        <title>Draft genome sequence of Methanobacterium formicicum DSM 3637, an archaebacterium isolated from the methane producer amoeba Pelomyxa palustris.</title>
        <authorList>
            <person name="Gutierrez G."/>
        </authorList>
    </citation>
    <scope>NUCLEOTIDE SEQUENCE [LARGE SCALE GENOMIC DNA]</scope>
    <source>
        <strain evidence="6">DSM 3637 / PP1</strain>
    </source>
</reference>
<accession>K2QZ49</accession>
<comment type="caution">
    <text evidence="5">The sequence shown here is derived from an EMBL/GenBank/DDBJ whole genome shotgun (WGS) entry which is preliminary data.</text>
</comment>
<dbReference type="InterPro" id="IPR036388">
    <property type="entry name" value="WH-like_DNA-bd_sf"/>
</dbReference>
<keyword evidence="1" id="KW-0805">Transcription regulation</keyword>
<keyword evidence="6" id="KW-1185">Reference proteome</keyword>
<dbReference type="InterPro" id="IPR036390">
    <property type="entry name" value="WH_DNA-bd_sf"/>
</dbReference>
<feature type="domain" description="HTH hxlR-type" evidence="4">
    <location>
        <begin position="15"/>
        <end position="113"/>
    </location>
</feature>
<keyword evidence="2" id="KW-0238">DNA-binding</keyword>
<dbReference type="Pfam" id="PF01638">
    <property type="entry name" value="HxlR"/>
    <property type="match status" value="1"/>
</dbReference>
<dbReference type="Proteomes" id="UP000007360">
    <property type="component" value="Unassembled WGS sequence"/>
</dbReference>
<name>K2QZ49_METFP</name>
<keyword evidence="3" id="KW-0804">Transcription</keyword>
<dbReference type="EMBL" id="AMPO01000006">
    <property type="protein sequence ID" value="EKF85578.1"/>
    <property type="molecule type" value="Genomic_DNA"/>
</dbReference>
<dbReference type="PANTHER" id="PTHR33204:SF18">
    <property type="entry name" value="TRANSCRIPTIONAL REGULATORY PROTEIN"/>
    <property type="match status" value="1"/>
</dbReference>
<evidence type="ECO:0000256" key="1">
    <source>
        <dbReference type="ARBA" id="ARBA00023015"/>
    </source>
</evidence>
<evidence type="ECO:0000256" key="3">
    <source>
        <dbReference type="ARBA" id="ARBA00023163"/>
    </source>
</evidence>
<protein>
    <submittedName>
        <fullName evidence="5">MarR family transcriptional regulator</fullName>
    </submittedName>
</protein>
<dbReference type="OrthoDB" id="10490at2157"/>
<sequence length="113" mass="13062">MSELKYPDGFEEIACPVEKTILLIGNKWTLLIVRELVMANGPLRYNEIAKALPRISSRTLSSKLKNMVNYGIIEKNIIDDSPIKVEYSLTEKGKQLHKITRPMAEWSEEWHTF</sequence>
<dbReference type="InterPro" id="IPR002577">
    <property type="entry name" value="HTH_HxlR"/>
</dbReference>
<dbReference type="RefSeq" id="WP_004030829.1">
    <property type="nucleotide sequence ID" value="NZ_AMPO01000006.1"/>
</dbReference>
<proteinExistence type="predicted"/>
<dbReference type="GO" id="GO:0003677">
    <property type="term" value="F:DNA binding"/>
    <property type="evidence" value="ECO:0007669"/>
    <property type="project" value="UniProtKB-KW"/>
</dbReference>
<organism evidence="5 6">
    <name type="scientific">Methanobacterium formicicum (strain DSM 3637 / PP1)</name>
    <dbReference type="NCBI Taxonomy" id="1204725"/>
    <lineage>
        <taxon>Archaea</taxon>
        <taxon>Methanobacteriati</taxon>
        <taxon>Methanobacteriota</taxon>
        <taxon>Methanomada group</taxon>
        <taxon>Methanobacteria</taxon>
        <taxon>Methanobacteriales</taxon>
        <taxon>Methanobacteriaceae</taxon>
        <taxon>Methanobacterium</taxon>
    </lineage>
</organism>
<evidence type="ECO:0000259" key="4">
    <source>
        <dbReference type="PROSITE" id="PS51118"/>
    </source>
</evidence>
<dbReference type="PANTHER" id="PTHR33204">
    <property type="entry name" value="TRANSCRIPTIONAL REGULATOR, MARR FAMILY"/>
    <property type="match status" value="1"/>
</dbReference>
<evidence type="ECO:0000313" key="6">
    <source>
        <dbReference type="Proteomes" id="UP000007360"/>
    </source>
</evidence>
<gene>
    <name evidence="5" type="ORF">A994_07596</name>
</gene>
<dbReference type="AlphaFoldDB" id="K2QZ49"/>
<dbReference type="SUPFAM" id="SSF46785">
    <property type="entry name" value="Winged helix' DNA-binding domain"/>
    <property type="match status" value="1"/>
</dbReference>
<dbReference type="PATRIC" id="fig|1204725.3.peg.1523"/>
<evidence type="ECO:0000313" key="5">
    <source>
        <dbReference type="EMBL" id="EKF85578.1"/>
    </source>
</evidence>